<keyword evidence="2" id="KW-1185">Reference proteome</keyword>
<accession>A0A1W0A160</accession>
<name>A0A1W0A160_9STRA</name>
<feature type="non-terminal residue" evidence="1">
    <location>
        <position position="214"/>
    </location>
</feature>
<dbReference type="OrthoDB" id="5594015at2759"/>
<reference evidence="1 2" key="1">
    <citation type="journal article" date="2014" name="Genome Biol. Evol.">
        <title>The secreted proteins of Achlya hypogyna and Thraustotheca clavata identify the ancestral oomycete secretome and reveal gene acquisitions by horizontal gene transfer.</title>
        <authorList>
            <person name="Misner I."/>
            <person name="Blouin N."/>
            <person name="Leonard G."/>
            <person name="Richards T.A."/>
            <person name="Lane C.E."/>
        </authorList>
    </citation>
    <scope>NUCLEOTIDE SEQUENCE [LARGE SCALE GENOMIC DNA]</scope>
    <source>
        <strain evidence="1 2">ATCC 34112</strain>
    </source>
</reference>
<sequence length="214" mass="24534">MSDQLDDGLRWLLDPPTRKRKRKSCLSSSQALDYVKKGVRYASNPGVAVHKVLSAVETSLHCPKPPMHQVTAILSCLFDRSKLFRDEFLKRMHPLFSLWTKHSLYSIELLEMLHAWDAKYNFPTLHAAINAIPSKATALLTTKQQEEAARKNEAEATAAMRRIQFTQMVDELNEVEKTLEHVIHEMEAGLELLVPSVENCFEDLLPNLTRYEDF</sequence>
<protein>
    <submittedName>
        <fullName evidence="1">Uncharacterized protein</fullName>
    </submittedName>
</protein>
<dbReference type="AlphaFoldDB" id="A0A1W0A160"/>
<organism evidence="1 2">
    <name type="scientific">Thraustotheca clavata</name>
    <dbReference type="NCBI Taxonomy" id="74557"/>
    <lineage>
        <taxon>Eukaryota</taxon>
        <taxon>Sar</taxon>
        <taxon>Stramenopiles</taxon>
        <taxon>Oomycota</taxon>
        <taxon>Saprolegniomycetes</taxon>
        <taxon>Saprolegniales</taxon>
        <taxon>Achlyaceae</taxon>
        <taxon>Thraustotheca</taxon>
    </lineage>
</organism>
<evidence type="ECO:0000313" key="1">
    <source>
        <dbReference type="EMBL" id="OQS04005.1"/>
    </source>
</evidence>
<dbReference type="EMBL" id="JNBS01000697">
    <property type="protein sequence ID" value="OQS04005.1"/>
    <property type="molecule type" value="Genomic_DNA"/>
</dbReference>
<comment type="caution">
    <text evidence="1">The sequence shown here is derived from an EMBL/GenBank/DDBJ whole genome shotgun (WGS) entry which is preliminary data.</text>
</comment>
<evidence type="ECO:0000313" key="2">
    <source>
        <dbReference type="Proteomes" id="UP000243217"/>
    </source>
</evidence>
<gene>
    <name evidence="1" type="ORF">THRCLA_03710</name>
</gene>
<dbReference type="Proteomes" id="UP000243217">
    <property type="component" value="Unassembled WGS sequence"/>
</dbReference>
<dbReference type="STRING" id="74557.A0A1W0A160"/>
<proteinExistence type="predicted"/>